<dbReference type="SUPFAM" id="SSF54285">
    <property type="entry name" value="MoaD/ThiS"/>
    <property type="match status" value="1"/>
</dbReference>
<protein>
    <recommendedName>
        <fullName evidence="2">MoaD/ThiS family protein</fullName>
    </recommendedName>
</protein>
<dbReference type="InterPro" id="IPR012675">
    <property type="entry name" value="Beta-grasp_dom_sf"/>
</dbReference>
<dbReference type="InterPro" id="IPR003749">
    <property type="entry name" value="ThiS/MoaD-like"/>
</dbReference>
<sequence>MRVKLRGISVYSDLLGDLTEVEAEEGITVGELISRIIPKRVEIEYGLVVFVNSIPSDNGRKLADGDIIEIAPRFSGG</sequence>
<proteinExistence type="predicted"/>
<accession>A0A7J3SK06</accession>
<gene>
    <name evidence="1" type="ORF">ENW83_01920</name>
</gene>
<reference evidence="1" key="1">
    <citation type="journal article" date="2020" name="mSystems">
        <title>Genome- and Community-Level Interaction Insights into Carbon Utilization and Element Cycling Functions of Hydrothermarchaeota in Hydrothermal Sediment.</title>
        <authorList>
            <person name="Zhou Z."/>
            <person name="Liu Y."/>
            <person name="Xu W."/>
            <person name="Pan J."/>
            <person name="Luo Z.H."/>
            <person name="Li M."/>
        </authorList>
    </citation>
    <scope>NUCLEOTIDE SEQUENCE [LARGE SCALE GENOMIC DNA]</scope>
    <source>
        <strain evidence="1">SpSt-885</strain>
    </source>
</reference>
<name>A0A7J3SK06_9CREN</name>
<organism evidence="1">
    <name type="scientific">Fervidicoccus fontis</name>
    <dbReference type="NCBI Taxonomy" id="683846"/>
    <lineage>
        <taxon>Archaea</taxon>
        <taxon>Thermoproteota</taxon>
        <taxon>Thermoprotei</taxon>
        <taxon>Fervidicoccales</taxon>
        <taxon>Fervidicoccaceae</taxon>
        <taxon>Fervidicoccus</taxon>
    </lineage>
</organism>
<dbReference type="Gene3D" id="3.10.20.30">
    <property type="match status" value="1"/>
</dbReference>
<dbReference type="EMBL" id="DTLS01000051">
    <property type="protein sequence ID" value="HGZ59950.1"/>
    <property type="molecule type" value="Genomic_DNA"/>
</dbReference>
<dbReference type="InterPro" id="IPR016155">
    <property type="entry name" value="Mopterin_synth/thiamin_S_b"/>
</dbReference>
<dbReference type="AlphaFoldDB" id="A0A7J3SK06"/>
<evidence type="ECO:0008006" key="2">
    <source>
        <dbReference type="Google" id="ProtNLM"/>
    </source>
</evidence>
<evidence type="ECO:0000313" key="1">
    <source>
        <dbReference type="EMBL" id="HGZ59950.1"/>
    </source>
</evidence>
<dbReference type="Pfam" id="PF02597">
    <property type="entry name" value="ThiS"/>
    <property type="match status" value="1"/>
</dbReference>
<comment type="caution">
    <text evidence="1">The sequence shown here is derived from an EMBL/GenBank/DDBJ whole genome shotgun (WGS) entry which is preliminary data.</text>
</comment>